<sequence>MDLRALAFTLGRPFGPLYALAMQARAQAYAHGLMRVRRMPAPVVSVGNLSMGGTGKSPLVQYVARLLLAHGHKPAIISRGYGGRARGPVNVVSEGRGALLSAQEAGDEPRWLADTLPGVPVLTGKKRHLPAAAAIRMGAEVLILDDGFQHLAVDRDVNLALFNADRLSGNGRVFPGGELREPLSALKRATAFVLTTVGEGNRAGATAFGEALTRRFPDRPVFLAAYTAAGAIRLNPGGDCDCLPLAVAQAQMATGLFAFCGIAEPGAFFQSLASLQVPLKGVCALDDHHAYRAAHLPLLCAKARRCGAQALVTTEKDLVKLAPLVHTLELPLYCLRMQVGLDAAFDALILAAVSRS</sequence>
<evidence type="ECO:0000256" key="6">
    <source>
        <dbReference type="ARBA" id="ARBA00022556"/>
    </source>
</evidence>
<dbReference type="AlphaFoldDB" id="A0A2L1GLF0"/>
<dbReference type="NCBIfam" id="TIGR00682">
    <property type="entry name" value="lpxK"/>
    <property type="match status" value="1"/>
</dbReference>
<keyword evidence="9 13" id="KW-0418">Kinase</keyword>
<dbReference type="PANTHER" id="PTHR42724:SF1">
    <property type="entry name" value="TETRAACYLDISACCHARIDE 4'-KINASE, MITOCHONDRIAL-RELATED"/>
    <property type="match status" value="1"/>
</dbReference>
<gene>
    <name evidence="13" type="primary">lpxK</name>
    <name evidence="14" type="ORF">CAY53_02655</name>
</gene>
<dbReference type="GO" id="GO:0009245">
    <property type="term" value="P:lipid A biosynthetic process"/>
    <property type="evidence" value="ECO:0007669"/>
    <property type="project" value="UniProtKB-UniRule"/>
</dbReference>
<evidence type="ECO:0000256" key="9">
    <source>
        <dbReference type="ARBA" id="ARBA00022777"/>
    </source>
</evidence>
<evidence type="ECO:0000313" key="14">
    <source>
        <dbReference type="EMBL" id="AVD70510.1"/>
    </source>
</evidence>
<evidence type="ECO:0000256" key="5">
    <source>
        <dbReference type="ARBA" id="ARBA00022516"/>
    </source>
</evidence>
<evidence type="ECO:0000256" key="13">
    <source>
        <dbReference type="HAMAP-Rule" id="MF_00409"/>
    </source>
</evidence>
<keyword evidence="10 13" id="KW-0067">ATP-binding</keyword>
<dbReference type="GO" id="GO:0005886">
    <property type="term" value="C:plasma membrane"/>
    <property type="evidence" value="ECO:0007669"/>
    <property type="project" value="TreeGrafter"/>
</dbReference>
<keyword evidence="6 13" id="KW-0441">Lipid A biosynthesis</keyword>
<comment type="similarity">
    <text evidence="13">Belongs to the LpxK family.</text>
</comment>
<evidence type="ECO:0000256" key="8">
    <source>
        <dbReference type="ARBA" id="ARBA00022741"/>
    </source>
</evidence>
<keyword evidence="5 13" id="KW-0444">Lipid biosynthesis</keyword>
<dbReference type="EC" id="2.7.1.130" evidence="3 13"/>
<dbReference type="InterPro" id="IPR003758">
    <property type="entry name" value="LpxK"/>
</dbReference>
<protein>
    <recommendedName>
        <fullName evidence="4 13">Tetraacyldisaccharide 4'-kinase</fullName>
        <ecNumber evidence="3 13">2.7.1.130</ecNumber>
    </recommendedName>
    <alternativeName>
        <fullName evidence="12 13">Lipid A 4'-kinase</fullName>
    </alternativeName>
</protein>
<dbReference type="GO" id="GO:0009029">
    <property type="term" value="F:lipid-A 4'-kinase activity"/>
    <property type="evidence" value="ECO:0007669"/>
    <property type="project" value="UniProtKB-UniRule"/>
</dbReference>
<dbReference type="UniPathway" id="UPA00359">
    <property type="reaction ID" value="UER00482"/>
</dbReference>
<dbReference type="GO" id="GO:0005524">
    <property type="term" value="F:ATP binding"/>
    <property type="evidence" value="ECO:0007669"/>
    <property type="project" value="UniProtKB-UniRule"/>
</dbReference>
<dbReference type="PANTHER" id="PTHR42724">
    <property type="entry name" value="TETRAACYLDISACCHARIDE 4'-KINASE"/>
    <property type="match status" value="1"/>
</dbReference>
<name>A0A2L1GLF0_9BACT</name>
<evidence type="ECO:0000256" key="7">
    <source>
        <dbReference type="ARBA" id="ARBA00022679"/>
    </source>
</evidence>
<evidence type="ECO:0000256" key="11">
    <source>
        <dbReference type="ARBA" id="ARBA00023098"/>
    </source>
</evidence>
<accession>A0A2L1GLF0</accession>
<evidence type="ECO:0000256" key="3">
    <source>
        <dbReference type="ARBA" id="ARBA00012071"/>
    </source>
</evidence>
<dbReference type="EMBL" id="CP021255">
    <property type="protein sequence ID" value="AVD70510.1"/>
    <property type="molecule type" value="Genomic_DNA"/>
</dbReference>
<comment type="caution">
    <text evidence="13">Lacks conserved residue(s) required for the propagation of feature annotation.</text>
</comment>
<organism evidence="14 15">
    <name type="scientific">Desulfobulbus oralis</name>
    <dbReference type="NCBI Taxonomy" id="1986146"/>
    <lineage>
        <taxon>Bacteria</taxon>
        <taxon>Pseudomonadati</taxon>
        <taxon>Thermodesulfobacteriota</taxon>
        <taxon>Desulfobulbia</taxon>
        <taxon>Desulfobulbales</taxon>
        <taxon>Desulfobulbaceae</taxon>
        <taxon>Desulfobulbus</taxon>
    </lineage>
</organism>
<dbReference type="SUPFAM" id="SSF52540">
    <property type="entry name" value="P-loop containing nucleoside triphosphate hydrolases"/>
    <property type="match status" value="1"/>
</dbReference>
<reference evidence="14 15" key="1">
    <citation type="journal article" date="2018" name="MBio">
        <title>Insights into the evolution of host association through the isolation and characterization of a novel human periodontal pathobiont, Desulfobulbus oralis.</title>
        <authorList>
            <person name="Cross K.L."/>
            <person name="Chirania P."/>
            <person name="Xiong W."/>
            <person name="Beall C.J."/>
            <person name="Elkins J.G."/>
            <person name="Giannone R.J."/>
            <person name="Griffen A.L."/>
            <person name="Guss A.M."/>
            <person name="Hettich R.L."/>
            <person name="Joshi S.S."/>
            <person name="Mokrzan E.M."/>
            <person name="Martin R.K."/>
            <person name="Zhulin I.B."/>
            <person name="Leys E.J."/>
            <person name="Podar M."/>
        </authorList>
    </citation>
    <scope>NUCLEOTIDE SEQUENCE [LARGE SCALE GENOMIC DNA]</scope>
    <source>
        <strain evidence="14 15">ORNL</strain>
    </source>
</reference>
<evidence type="ECO:0000256" key="1">
    <source>
        <dbReference type="ARBA" id="ARBA00002274"/>
    </source>
</evidence>
<comment type="function">
    <text evidence="1 13">Transfers the gamma-phosphate of ATP to the 4'-position of a tetraacyldisaccharide 1-phosphate intermediate (termed DS-1-P) to form tetraacyldisaccharide 1,4'-bis-phosphate (lipid IVA).</text>
</comment>
<keyword evidence="7 13" id="KW-0808">Transferase</keyword>
<comment type="pathway">
    <text evidence="2 13">Glycolipid biosynthesis; lipid IV(A) biosynthesis; lipid IV(A) from (3R)-3-hydroxytetradecanoyl-[acyl-carrier-protein] and UDP-N-acetyl-alpha-D-glucosamine: step 6/6.</text>
</comment>
<proteinExistence type="inferred from homology"/>
<dbReference type="InterPro" id="IPR027417">
    <property type="entry name" value="P-loop_NTPase"/>
</dbReference>
<dbReference type="GO" id="GO:0009244">
    <property type="term" value="P:lipopolysaccharide core region biosynthetic process"/>
    <property type="evidence" value="ECO:0007669"/>
    <property type="project" value="TreeGrafter"/>
</dbReference>
<dbReference type="KEGG" id="deo:CAY53_02655"/>
<comment type="catalytic activity">
    <reaction evidence="13">
        <text>a lipid A disaccharide + ATP = a lipid IVA + ADP + H(+)</text>
        <dbReference type="Rhea" id="RHEA:67840"/>
        <dbReference type="ChEBI" id="CHEBI:15378"/>
        <dbReference type="ChEBI" id="CHEBI:30616"/>
        <dbReference type="ChEBI" id="CHEBI:176343"/>
        <dbReference type="ChEBI" id="CHEBI:176425"/>
        <dbReference type="ChEBI" id="CHEBI:456216"/>
        <dbReference type="EC" id="2.7.1.130"/>
    </reaction>
</comment>
<dbReference type="HAMAP" id="MF_00409">
    <property type="entry name" value="LpxK"/>
    <property type="match status" value="1"/>
</dbReference>
<evidence type="ECO:0000256" key="4">
    <source>
        <dbReference type="ARBA" id="ARBA00016436"/>
    </source>
</evidence>
<evidence type="ECO:0000256" key="10">
    <source>
        <dbReference type="ARBA" id="ARBA00022840"/>
    </source>
</evidence>
<keyword evidence="11 13" id="KW-0443">Lipid metabolism</keyword>
<evidence type="ECO:0000256" key="2">
    <source>
        <dbReference type="ARBA" id="ARBA00004870"/>
    </source>
</evidence>
<dbReference type="Proteomes" id="UP000239867">
    <property type="component" value="Chromosome"/>
</dbReference>
<keyword evidence="15" id="KW-1185">Reference proteome</keyword>
<evidence type="ECO:0000256" key="12">
    <source>
        <dbReference type="ARBA" id="ARBA00029757"/>
    </source>
</evidence>
<keyword evidence="8 13" id="KW-0547">Nucleotide-binding</keyword>
<dbReference type="OrthoDB" id="9766423at2"/>
<dbReference type="Pfam" id="PF02606">
    <property type="entry name" value="LpxK"/>
    <property type="match status" value="1"/>
</dbReference>
<evidence type="ECO:0000313" key="15">
    <source>
        <dbReference type="Proteomes" id="UP000239867"/>
    </source>
</evidence>